<keyword evidence="6" id="KW-1185">Reference proteome</keyword>
<keyword evidence="3" id="KW-0964">Secreted</keyword>
<dbReference type="AlphaFoldDB" id="A0A0J7L4J9"/>
<evidence type="ECO:0000256" key="3">
    <source>
        <dbReference type="ARBA" id="ARBA00022525"/>
    </source>
</evidence>
<dbReference type="SMART" id="SM00737">
    <property type="entry name" value="ML"/>
    <property type="match status" value="2"/>
</dbReference>
<dbReference type="Pfam" id="PF02221">
    <property type="entry name" value="E1_DerP2_DerF2"/>
    <property type="match status" value="2"/>
</dbReference>
<evidence type="ECO:0000313" key="5">
    <source>
        <dbReference type="EMBL" id="KMQ97847.1"/>
    </source>
</evidence>
<dbReference type="Gene3D" id="2.60.40.770">
    <property type="match status" value="2"/>
</dbReference>
<evidence type="ECO:0000256" key="2">
    <source>
        <dbReference type="ARBA" id="ARBA00006370"/>
    </source>
</evidence>
<dbReference type="PANTHER" id="PTHR11306:SF36">
    <property type="entry name" value="NIEMANN-PICK TYPE C-2C-RELATED"/>
    <property type="match status" value="1"/>
</dbReference>
<evidence type="ECO:0000259" key="4">
    <source>
        <dbReference type="SMART" id="SM00737"/>
    </source>
</evidence>
<feature type="domain" description="MD-2-related lipid-recognition" evidence="4">
    <location>
        <begin position="108"/>
        <end position="215"/>
    </location>
</feature>
<dbReference type="STRING" id="67767.A0A0J7L4J9"/>
<dbReference type="GO" id="GO:0015918">
    <property type="term" value="P:sterol transport"/>
    <property type="evidence" value="ECO:0007669"/>
    <property type="project" value="InterPro"/>
</dbReference>
<accession>A0A0J7L4J9</accession>
<dbReference type="Proteomes" id="UP000036403">
    <property type="component" value="Unassembled WGS sequence"/>
</dbReference>
<comment type="caution">
    <text evidence="5">The sequence shown here is derived from an EMBL/GenBank/DDBJ whole genome shotgun (WGS) entry which is preliminary data.</text>
</comment>
<feature type="domain" description="MD-2-related lipid-recognition" evidence="4">
    <location>
        <begin position="2"/>
        <end position="99"/>
    </location>
</feature>
<dbReference type="FunFam" id="2.60.40.770:FF:000001">
    <property type="entry name" value="NPC intracellular cholesterol transporter 2"/>
    <property type="match status" value="2"/>
</dbReference>
<protein>
    <submittedName>
        <fullName evidence="5">Protein npc2-like protein</fullName>
    </submittedName>
</protein>
<dbReference type="EMBL" id="LBMM01000664">
    <property type="protein sequence ID" value="KMQ97847.1"/>
    <property type="molecule type" value="Genomic_DNA"/>
</dbReference>
<dbReference type="InterPro" id="IPR014756">
    <property type="entry name" value="Ig_E-set"/>
</dbReference>
<dbReference type="InterPro" id="IPR039670">
    <property type="entry name" value="NPC2-like"/>
</dbReference>
<dbReference type="InterPro" id="IPR003172">
    <property type="entry name" value="ML_dom"/>
</dbReference>
<comment type="subcellular location">
    <subcellularLocation>
        <location evidence="1">Secreted</location>
    </subcellularLocation>
</comment>
<sequence>MRDSETHLSIKFIPSVDVSKIEAHAFGLLGDIPVPFPLEKPEVCKDSSSGINCPLKKDQEVEYKATFFVEKTTPALSLNVMWDFRNEKDEKIICVKFPNQHWAGIRKYRSQDVKHRMQDALYDYSRIFFADKDITQVKARVYGILIDIPVPFPLEKPDVCKDPDDGVSCPLHKDQEYHYTTTLFVQKNFPRVNVDIKWELVNEKGEKIVCIEFPARVE</sequence>
<dbReference type="OrthoDB" id="4937502at2759"/>
<comment type="similarity">
    <text evidence="2">Belongs to the NPC2 family.</text>
</comment>
<dbReference type="PANTHER" id="PTHR11306">
    <property type="entry name" value="NIEMANN PICK TYPE C2 PROTEIN NPC2-RELATED"/>
    <property type="match status" value="1"/>
</dbReference>
<reference evidence="5 6" key="1">
    <citation type="submission" date="2015-04" db="EMBL/GenBank/DDBJ databases">
        <title>Lasius niger genome sequencing.</title>
        <authorList>
            <person name="Konorov E.A."/>
            <person name="Nikitin M.A."/>
            <person name="Kirill M.V."/>
            <person name="Chang P."/>
        </authorList>
    </citation>
    <scope>NUCLEOTIDE SEQUENCE [LARGE SCALE GENOMIC DNA]</scope>
    <source>
        <tissue evidence="5">Whole</tissue>
    </source>
</reference>
<dbReference type="PaxDb" id="67767-A0A0J7L4J9"/>
<gene>
    <name evidence="5" type="ORF">RF55_1808</name>
</gene>
<proteinExistence type="inferred from homology"/>
<dbReference type="GO" id="GO:0032934">
    <property type="term" value="F:sterol binding"/>
    <property type="evidence" value="ECO:0007669"/>
    <property type="project" value="InterPro"/>
</dbReference>
<organism evidence="5 6">
    <name type="scientific">Lasius niger</name>
    <name type="common">Black garden ant</name>
    <dbReference type="NCBI Taxonomy" id="67767"/>
    <lineage>
        <taxon>Eukaryota</taxon>
        <taxon>Metazoa</taxon>
        <taxon>Ecdysozoa</taxon>
        <taxon>Arthropoda</taxon>
        <taxon>Hexapoda</taxon>
        <taxon>Insecta</taxon>
        <taxon>Pterygota</taxon>
        <taxon>Neoptera</taxon>
        <taxon>Endopterygota</taxon>
        <taxon>Hymenoptera</taxon>
        <taxon>Apocrita</taxon>
        <taxon>Aculeata</taxon>
        <taxon>Formicoidea</taxon>
        <taxon>Formicidae</taxon>
        <taxon>Formicinae</taxon>
        <taxon>Lasius</taxon>
        <taxon>Lasius</taxon>
    </lineage>
</organism>
<evidence type="ECO:0000313" key="6">
    <source>
        <dbReference type="Proteomes" id="UP000036403"/>
    </source>
</evidence>
<evidence type="ECO:0000256" key="1">
    <source>
        <dbReference type="ARBA" id="ARBA00004613"/>
    </source>
</evidence>
<dbReference type="GO" id="GO:0005576">
    <property type="term" value="C:extracellular region"/>
    <property type="evidence" value="ECO:0007669"/>
    <property type="project" value="UniProtKB-SubCell"/>
</dbReference>
<dbReference type="SUPFAM" id="SSF81296">
    <property type="entry name" value="E set domains"/>
    <property type="match status" value="2"/>
</dbReference>
<name>A0A0J7L4J9_LASNI</name>